<dbReference type="PROSITE" id="PS50887">
    <property type="entry name" value="GGDEF"/>
    <property type="match status" value="1"/>
</dbReference>
<dbReference type="SUPFAM" id="SSF55781">
    <property type="entry name" value="GAF domain-like"/>
    <property type="match status" value="2"/>
</dbReference>
<gene>
    <name evidence="2" type="ORF">D3873_08105</name>
</gene>
<sequence>MNNDETLIHIKANLIDIWNECGTKPLVAEEWFALFQGIIQRYFDIQTSELLLFQYETFIPLNFHHSNDLKFQTIRWTDIREKMENPVLLKNLTILPPRYSIYEEAFLFGGKEEEPVAMLLIQATPAWEEFRESDAIYGLEEVIRHFIHTVKKQIFMRQQEKQYRDLFTVTEMVHATMDIDRILEAVLHAMDSSFPRLKTELVLANDQNRQTNRKVKLFDYSSEREKAIEAYVSGEVLFDPLENEEMYIMHVPIKGRQGIYGLLKVYALNDYFFSKRQKEFIQMLAHTFGNALEKAKLYHQSHRLISDLQLINETSHKMNTSMKMDEMVYFLEQQLEKSFQPSEICFVFIEDEEWDVTTTKSPFFMNEGKEYLDFVSSHFLKTNEALFLADYHSKVNPHLPYASLMAQPLMDRGEVAGYCLVLHENPYYFSFDSHKLMQSLIQHCSLAFSNAKLRLQLQELVDRDHLTGLYARSYLDKYFSQSLENDTEGAFLLLDIDNFKHVNDTYGHQMGDQLLCQISSLIKKLVGNRGISARWGGEELAIYLPNHSLEDGSLVATNILQSIPTHTSPSITVSGGISHWNQLNKPDMKDIFQSADKALYKAKNSGKNKLCI</sequence>
<accession>A0A385YSS4</accession>
<evidence type="ECO:0000259" key="1">
    <source>
        <dbReference type="PROSITE" id="PS50887"/>
    </source>
</evidence>
<dbReference type="RefSeq" id="WP_119883597.1">
    <property type="nucleotide sequence ID" value="NZ_CP032418.1"/>
</dbReference>
<protein>
    <submittedName>
        <fullName evidence="2">Sensor domain-containing diguanylate cyclase</fullName>
    </submittedName>
</protein>
<dbReference type="InterPro" id="IPR043128">
    <property type="entry name" value="Rev_trsase/Diguanyl_cyclase"/>
</dbReference>
<dbReference type="GO" id="GO:0043709">
    <property type="term" value="P:cell adhesion involved in single-species biofilm formation"/>
    <property type="evidence" value="ECO:0007669"/>
    <property type="project" value="TreeGrafter"/>
</dbReference>
<proteinExistence type="predicted"/>
<dbReference type="Proteomes" id="UP000265725">
    <property type="component" value="Chromosome"/>
</dbReference>
<dbReference type="Gene3D" id="3.30.70.270">
    <property type="match status" value="1"/>
</dbReference>
<dbReference type="InterPro" id="IPR050469">
    <property type="entry name" value="Diguanylate_Cyclase"/>
</dbReference>
<dbReference type="KEGG" id="paek:D3873_08105"/>
<dbReference type="NCBIfam" id="TIGR00254">
    <property type="entry name" value="GGDEF"/>
    <property type="match status" value="1"/>
</dbReference>
<dbReference type="InterPro" id="IPR029016">
    <property type="entry name" value="GAF-like_dom_sf"/>
</dbReference>
<dbReference type="GO" id="GO:1902201">
    <property type="term" value="P:negative regulation of bacterial-type flagellum-dependent cell motility"/>
    <property type="evidence" value="ECO:0007669"/>
    <property type="project" value="TreeGrafter"/>
</dbReference>
<feature type="domain" description="GGDEF" evidence="1">
    <location>
        <begin position="487"/>
        <end position="612"/>
    </location>
</feature>
<reference evidence="3" key="1">
    <citation type="submission" date="2018-09" db="EMBL/GenBank/DDBJ databases">
        <authorList>
            <person name="Zhu H."/>
        </authorList>
    </citation>
    <scope>NUCLEOTIDE SEQUENCE [LARGE SCALE GENOMIC DNA]</scope>
    <source>
        <strain evidence="3">K2R23-3</strain>
    </source>
</reference>
<dbReference type="Gene3D" id="3.30.450.40">
    <property type="match status" value="2"/>
</dbReference>
<dbReference type="InterPro" id="IPR029787">
    <property type="entry name" value="Nucleotide_cyclase"/>
</dbReference>
<evidence type="ECO:0000313" key="3">
    <source>
        <dbReference type="Proteomes" id="UP000265725"/>
    </source>
</evidence>
<dbReference type="CDD" id="cd01949">
    <property type="entry name" value="GGDEF"/>
    <property type="match status" value="1"/>
</dbReference>
<dbReference type="GO" id="GO:0005886">
    <property type="term" value="C:plasma membrane"/>
    <property type="evidence" value="ECO:0007669"/>
    <property type="project" value="TreeGrafter"/>
</dbReference>
<dbReference type="AlphaFoldDB" id="A0A385YSS4"/>
<dbReference type="PANTHER" id="PTHR45138">
    <property type="entry name" value="REGULATORY COMPONENTS OF SENSORY TRANSDUCTION SYSTEM"/>
    <property type="match status" value="1"/>
</dbReference>
<dbReference type="SMART" id="SM00267">
    <property type="entry name" value="GGDEF"/>
    <property type="match status" value="1"/>
</dbReference>
<dbReference type="GO" id="GO:0052621">
    <property type="term" value="F:diguanylate cyclase activity"/>
    <property type="evidence" value="ECO:0007669"/>
    <property type="project" value="TreeGrafter"/>
</dbReference>
<dbReference type="OrthoDB" id="9759607at2"/>
<dbReference type="Pfam" id="PF00990">
    <property type="entry name" value="GGDEF"/>
    <property type="match status" value="1"/>
</dbReference>
<keyword evidence="3" id="KW-1185">Reference proteome</keyword>
<dbReference type="PANTHER" id="PTHR45138:SF9">
    <property type="entry name" value="DIGUANYLATE CYCLASE DGCM-RELATED"/>
    <property type="match status" value="1"/>
</dbReference>
<name>A0A385YSS4_9BACL</name>
<organism evidence="2 3">
    <name type="scientific">Paenisporosarcina cavernae</name>
    <dbReference type="NCBI Taxonomy" id="2320858"/>
    <lineage>
        <taxon>Bacteria</taxon>
        <taxon>Bacillati</taxon>
        <taxon>Bacillota</taxon>
        <taxon>Bacilli</taxon>
        <taxon>Bacillales</taxon>
        <taxon>Caryophanaceae</taxon>
        <taxon>Paenisporosarcina</taxon>
    </lineage>
</organism>
<dbReference type="SUPFAM" id="SSF55073">
    <property type="entry name" value="Nucleotide cyclase"/>
    <property type="match status" value="1"/>
</dbReference>
<evidence type="ECO:0000313" key="2">
    <source>
        <dbReference type="EMBL" id="AYC29859.1"/>
    </source>
</evidence>
<dbReference type="EMBL" id="CP032418">
    <property type="protein sequence ID" value="AYC29859.1"/>
    <property type="molecule type" value="Genomic_DNA"/>
</dbReference>
<dbReference type="InterPro" id="IPR000160">
    <property type="entry name" value="GGDEF_dom"/>
</dbReference>